<dbReference type="InterPro" id="IPR027417">
    <property type="entry name" value="P-loop_NTPase"/>
</dbReference>
<dbReference type="PANTHER" id="PTHR42781">
    <property type="entry name" value="SPERMIDINE/PUTRESCINE IMPORT ATP-BINDING PROTEIN POTA"/>
    <property type="match status" value="1"/>
</dbReference>
<evidence type="ECO:0000256" key="6">
    <source>
        <dbReference type="ARBA" id="ARBA00023004"/>
    </source>
</evidence>
<dbReference type="PROSITE" id="PS00211">
    <property type="entry name" value="ABC_TRANSPORTER_1"/>
    <property type="match status" value="1"/>
</dbReference>
<dbReference type="InterPro" id="IPR013611">
    <property type="entry name" value="Transp-assoc_OB_typ2"/>
</dbReference>
<keyword evidence="3" id="KW-0410">Iron transport</keyword>
<evidence type="ECO:0000256" key="2">
    <source>
        <dbReference type="ARBA" id="ARBA00022475"/>
    </source>
</evidence>
<dbReference type="FunFam" id="3.40.50.300:FF:000425">
    <property type="entry name" value="Probable ABC transporter, ATP-binding subunit"/>
    <property type="match status" value="1"/>
</dbReference>
<dbReference type="GO" id="GO:0016887">
    <property type="term" value="F:ATP hydrolysis activity"/>
    <property type="evidence" value="ECO:0007669"/>
    <property type="project" value="InterPro"/>
</dbReference>
<dbReference type="PANTHER" id="PTHR42781:SF4">
    <property type="entry name" value="SPERMIDINE_PUTRESCINE IMPORT ATP-BINDING PROTEIN POTA"/>
    <property type="match status" value="1"/>
</dbReference>
<evidence type="ECO:0000256" key="8">
    <source>
        <dbReference type="ARBA" id="ARBA00023136"/>
    </source>
</evidence>
<dbReference type="InterPro" id="IPR015853">
    <property type="entry name" value="ABC_transpr_FbpC"/>
</dbReference>
<dbReference type="PROSITE" id="PS50893">
    <property type="entry name" value="ABC_TRANSPORTER_2"/>
    <property type="match status" value="1"/>
</dbReference>
<dbReference type="Proteomes" id="UP000076830">
    <property type="component" value="Chromosome"/>
</dbReference>
<dbReference type="STRING" id="1300342.I596_534"/>
<evidence type="ECO:0000256" key="7">
    <source>
        <dbReference type="ARBA" id="ARBA00023065"/>
    </source>
</evidence>
<evidence type="ECO:0000256" key="9">
    <source>
        <dbReference type="SAM" id="MobiDB-lite"/>
    </source>
</evidence>
<dbReference type="Pfam" id="PF08402">
    <property type="entry name" value="TOBE_2"/>
    <property type="match status" value="1"/>
</dbReference>
<keyword evidence="4" id="KW-0547">Nucleotide-binding</keyword>
<protein>
    <submittedName>
        <fullName evidence="11">Ferric iron ABC transporter, ATP-binding protein</fullName>
    </submittedName>
</protein>
<dbReference type="InterPro" id="IPR008995">
    <property type="entry name" value="Mo/tungstate-bd_C_term_dom"/>
</dbReference>
<dbReference type="GO" id="GO:0043190">
    <property type="term" value="C:ATP-binding cassette (ABC) transporter complex"/>
    <property type="evidence" value="ECO:0007669"/>
    <property type="project" value="InterPro"/>
</dbReference>
<dbReference type="Pfam" id="PF00005">
    <property type="entry name" value="ABC_tran"/>
    <property type="match status" value="1"/>
</dbReference>
<evidence type="ECO:0000256" key="3">
    <source>
        <dbReference type="ARBA" id="ARBA00022496"/>
    </source>
</evidence>
<dbReference type="GO" id="GO:0015697">
    <property type="term" value="P:quaternary ammonium group transport"/>
    <property type="evidence" value="ECO:0007669"/>
    <property type="project" value="UniProtKB-ARBA"/>
</dbReference>
<dbReference type="EMBL" id="CP015249">
    <property type="protein sequence ID" value="ANB16571.1"/>
    <property type="molecule type" value="Genomic_DNA"/>
</dbReference>
<proteinExistence type="predicted"/>
<evidence type="ECO:0000256" key="4">
    <source>
        <dbReference type="ARBA" id="ARBA00022741"/>
    </source>
</evidence>
<dbReference type="SMART" id="SM00382">
    <property type="entry name" value="AAA"/>
    <property type="match status" value="1"/>
</dbReference>
<dbReference type="RefSeq" id="WP_083965315.1">
    <property type="nucleotide sequence ID" value="NZ_CP015249.1"/>
</dbReference>
<reference evidence="11 12" key="1">
    <citation type="submission" date="2016-04" db="EMBL/GenBank/DDBJ databases">
        <title>Complete genome sequence of Dokdonella koreensis DS-123T.</title>
        <authorList>
            <person name="Kim J.F."/>
            <person name="Lee H."/>
            <person name="Kwak M.-J."/>
        </authorList>
    </citation>
    <scope>NUCLEOTIDE SEQUENCE [LARGE SCALE GENOMIC DNA]</scope>
    <source>
        <strain evidence="11 12">DS-123</strain>
    </source>
</reference>
<evidence type="ECO:0000313" key="12">
    <source>
        <dbReference type="Proteomes" id="UP000076830"/>
    </source>
</evidence>
<feature type="domain" description="ABC transporter" evidence="10">
    <location>
        <begin position="30"/>
        <end position="262"/>
    </location>
</feature>
<evidence type="ECO:0000313" key="11">
    <source>
        <dbReference type="EMBL" id="ANB16571.1"/>
    </source>
</evidence>
<evidence type="ECO:0000259" key="10">
    <source>
        <dbReference type="PROSITE" id="PS50893"/>
    </source>
</evidence>
<keyword evidence="8" id="KW-0472">Membrane</keyword>
<dbReference type="GO" id="GO:0005524">
    <property type="term" value="F:ATP binding"/>
    <property type="evidence" value="ECO:0007669"/>
    <property type="project" value="UniProtKB-KW"/>
</dbReference>
<dbReference type="InterPro" id="IPR003593">
    <property type="entry name" value="AAA+_ATPase"/>
</dbReference>
<dbReference type="SUPFAM" id="SSF52540">
    <property type="entry name" value="P-loop containing nucleoside triphosphate hydrolases"/>
    <property type="match status" value="1"/>
</dbReference>
<keyword evidence="1" id="KW-0813">Transport</keyword>
<dbReference type="InterPro" id="IPR003439">
    <property type="entry name" value="ABC_transporter-like_ATP-bd"/>
</dbReference>
<organism evidence="11 12">
    <name type="scientific">Dokdonella koreensis DS-123</name>
    <dbReference type="NCBI Taxonomy" id="1300342"/>
    <lineage>
        <taxon>Bacteria</taxon>
        <taxon>Pseudomonadati</taxon>
        <taxon>Pseudomonadota</taxon>
        <taxon>Gammaproteobacteria</taxon>
        <taxon>Lysobacterales</taxon>
        <taxon>Rhodanobacteraceae</taxon>
        <taxon>Dokdonella</taxon>
    </lineage>
</organism>
<feature type="region of interest" description="Disordered" evidence="9">
    <location>
        <begin position="1"/>
        <end position="20"/>
    </location>
</feature>
<dbReference type="GO" id="GO:0015408">
    <property type="term" value="F:ABC-type ferric iron transporter activity"/>
    <property type="evidence" value="ECO:0007669"/>
    <property type="project" value="InterPro"/>
</dbReference>
<accession>A0A167GHP9</accession>
<sequence length="381" mass="40476">MRTIQADERPSAAASDRHIARPAGPSAAALSVEALRQVYGTQVALDGVSWQAEPGQAVCLLGHSGCGKTTLLRLVAGIEAPTAGRVLLDGEELSGPQRQVAPERRGIGLVFQDYALFPHLSVLANVMFGLRGGSPATRRAVALAALDRVGMQRHADGFPHTLSGGEQQRVALARALAPQPRVLLMDEPFSNLDRRLRDQVRDDTMDLLREAGTTTVIVTHDPEEALRIADRIVLLRQGRVEQTGAPEALYRHPASLFAARFFCDLNEIPGVCRAGQVETPLGRHAAPGLADGTAVRVCLRPQDIRLTAGAAAATGRLVDRVFLGEAEQLRVAVDGLAMPLRLRRPAAADLPPPGTAVGLAIAGDRVLVYPDAAAAPSPFPR</sequence>
<keyword evidence="12" id="KW-1185">Reference proteome</keyword>
<name>A0A167GHP9_9GAMM</name>
<keyword evidence="7" id="KW-0406">Ion transport</keyword>
<keyword evidence="5 11" id="KW-0067">ATP-binding</keyword>
<dbReference type="KEGG" id="dko:I596_534"/>
<evidence type="ECO:0000256" key="1">
    <source>
        <dbReference type="ARBA" id="ARBA00022448"/>
    </source>
</evidence>
<dbReference type="CDD" id="cd03259">
    <property type="entry name" value="ABC_Carb_Solutes_like"/>
    <property type="match status" value="1"/>
</dbReference>
<dbReference type="OrthoDB" id="9802264at2"/>
<gene>
    <name evidence="11" type="ORF">I596_534</name>
</gene>
<keyword evidence="2" id="KW-1003">Cell membrane</keyword>
<feature type="compositionally biased region" description="Basic and acidic residues" evidence="9">
    <location>
        <begin position="1"/>
        <end position="19"/>
    </location>
</feature>
<dbReference type="AlphaFoldDB" id="A0A167GHP9"/>
<dbReference type="InterPro" id="IPR017871">
    <property type="entry name" value="ABC_transporter-like_CS"/>
</dbReference>
<evidence type="ECO:0000256" key="5">
    <source>
        <dbReference type="ARBA" id="ARBA00022840"/>
    </source>
</evidence>
<dbReference type="SUPFAM" id="SSF50331">
    <property type="entry name" value="MOP-like"/>
    <property type="match status" value="1"/>
</dbReference>
<dbReference type="InterPro" id="IPR050093">
    <property type="entry name" value="ABC_SmlMolc_Importer"/>
</dbReference>
<keyword evidence="6" id="KW-0408">Iron</keyword>
<dbReference type="Gene3D" id="3.40.50.300">
    <property type="entry name" value="P-loop containing nucleotide triphosphate hydrolases"/>
    <property type="match status" value="1"/>
</dbReference>